<sequence length="90" mass="9559">MVGDGTFVTAVPQALTGAPTVRITWIALTLDPQLSPEAVPARGGGLTGPRGAWCAPRTSSRVDSQESLHGCRDRIVGYRSTDGLIRRGLW</sequence>
<evidence type="ECO:0000259" key="2">
    <source>
        <dbReference type="Pfam" id="PF11203"/>
    </source>
</evidence>
<accession>A0A5P2CPD9</accession>
<evidence type="ECO:0000256" key="1">
    <source>
        <dbReference type="SAM" id="MobiDB-lite"/>
    </source>
</evidence>
<name>A0A5P2CPD9_STRVZ</name>
<dbReference type="RefSeq" id="WP_150186522.1">
    <property type="nucleotide sequence ID" value="NZ_CP029191.1"/>
</dbReference>
<dbReference type="AlphaFoldDB" id="A0A5P2CPD9"/>
<dbReference type="EMBL" id="CP029191">
    <property type="protein sequence ID" value="QES44180.1"/>
    <property type="molecule type" value="Genomic_DNA"/>
</dbReference>
<dbReference type="InterPro" id="IPR050051">
    <property type="entry name" value="EccE_dom"/>
</dbReference>
<dbReference type="Proteomes" id="UP000324015">
    <property type="component" value="Chromosome"/>
</dbReference>
<organism evidence="3 4">
    <name type="scientific">Streptomyces venezuelae</name>
    <dbReference type="NCBI Taxonomy" id="54571"/>
    <lineage>
        <taxon>Bacteria</taxon>
        <taxon>Bacillati</taxon>
        <taxon>Actinomycetota</taxon>
        <taxon>Actinomycetes</taxon>
        <taxon>Kitasatosporales</taxon>
        <taxon>Streptomycetaceae</taxon>
        <taxon>Streptomyces</taxon>
    </lineage>
</organism>
<gene>
    <name evidence="3" type="ORF">DEJ49_27130</name>
</gene>
<evidence type="ECO:0000313" key="3">
    <source>
        <dbReference type="EMBL" id="QES44180.1"/>
    </source>
</evidence>
<proteinExistence type="predicted"/>
<protein>
    <recommendedName>
        <fullName evidence="2">Type VII secretion system protein EccE domain-containing protein</fullName>
    </recommendedName>
</protein>
<reference evidence="3 4" key="1">
    <citation type="submission" date="2018-05" db="EMBL/GenBank/DDBJ databases">
        <title>Streptomyces venezuelae.</title>
        <authorList>
            <person name="Kim W."/>
            <person name="Lee N."/>
            <person name="Cho B.-K."/>
        </authorList>
    </citation>
    <scope>NUCLEOTIDE SEQUENCE [LARGE SCALE GENOMIC DNA]</scope>
    <source>
        <strain evidence="3 4">ATCC 14585</strain>
    </source>
</reference>
<feature type="region of interest" description="Disordered" evidence="1">
    <location>
        <begin position="39"/>
        <end position="58"/>
    </location>
</feature>
<feature type="domain" description="Type VII secretion system protein EccE" evidence="2">
    <location>
        <begin position="18"/>
        <end position="75"/>
    </location>
</feature>
<dbReference type="Pfam" id="PF11203">
    <property type="entry name" value="EccE"/>
    <property type="match status" value="1"/>
</dbReference>
<evidence type="ECO:0000313" key="4">
    <source>
        <dbReference type="Proteomes" id="UP000324015"/>
    </source>
</evidence>